<name>A0A6D2I6I4_9BRAS</name>
<keyword evidence="2" id="KW-0732">Signal</keyword>
<dbReference type="InterPro" id="IPR021109">
    <property type="entry name" value="Peptidase_aspartic_dom_sf"/>
</dbReference>
<dbReference type="Gene3D" id="2.40.70.10">
    <property type="entry name" value="Acid Proteases"/>
    <property type="match status" value="1"/>
</dbReference>
<evidence type="ECO:0000313" key="3">
    <source>
        <dbReference type="EMBL" id="CAA7022318.1"/>
    </source>
</evidence>
<dbReference type="PANTHER" id="PTHR33067:SF9">
    <property type="entry name" value="RNA-DIRECTED DNA POLYMERASE"/>
    <property type="match status" value="1"/>
</dbReference>
<evidence type="ECO:0000313" key="4">
    <source>
        <dbReference type="Proteomes" id="UP000467841"/>
    </source>
</evidence>
<feature type="compositionally biased region" description="Polar residues" evidence="1">
    <location>
        <begin position="344"/>
        <end position="362"/>
    </location>
</feature>
<feature type="region of interest" description="Disordered" evidence="1">
    <location>
        <begin position="317"/>
        <end position="376"/>
    </location>
</feature>
<dbReference type="AlphaFoldDB" id="A0A6D2I6I4"/>
<gene>
    <name evidence="3" type="ORF">MERR_LOCUS9553</name>
</gene>
<proteinExistence type="predicted"/>
<dbReference type="Pfam" id="PF13650">
    <property type="entry name" value="Asp_protease_2"/>
    <property type="match status" value="1"/>
</dbReference>
<dbReference type="PANTHER" id="PTHR33067">
    <property type="entry name" value="RNA-DIRECTED DNA POLYMERASE-RELATED"/>
    <property type="match status" value="1"/>
</dbReference>
<protein>
    <submittedName>
        <fullName evidence="3">Uncharacterized protein</fullName>
    </submittedName>
</protein>
<reference evidence="3" key="1">
    <citation type="submission" date="2020-01" db="EMBL/GenBank/DDBJ databases">
        <authorList>
            <person name="Mishra B."/>
        </authorList>
    </citation>
    <scope>NUCLEOTIDE SEQUENCE [LARGE SCALE GENOMIC DNA]</scope>
</reference>
<keyword evidence="4" id="KW-1185">Reference proteome</keyword>
<organism evidence="3 4">
    <name type="scientific">Microthlaspi erraticum</name>
    <dbReference type="NCBI Taxonomy" id="1685480"/>
    <lineage>
        <taxon>Eukaryota</taxon>
        <taxon>Viridiplantae</taxon>
        <taxon>Streptophyta</taxon>
        <taxon>Embryophyta</taxon>
        <taxon>Tracheophyta</taxon>
        <taxon>Spermatophyta</taxon>
        <taxon>Magnoliopsida</taxon>
        <taxon>eudicotyledons</taxon>
        <taxon>Gunneridae</taxon>
        <taxon>Pentapetalae</taxon>
        <taxon>rosids</taxon>
        <taxon>malvids</taxon>
        <taxon>Brassicales</taxon>
        <taxon>Brassicaceae</taxon>
        <taxon>Coluteocarpeae</taxon>
        <taxon>Microthlaspi</taxon>
    </lineage>
</organism>
<feature type="chain" id="PRO_5025383867" evidence="2">
    <location>
        <begin position="22"/>
        <end position="376"/>
    </location>
</feature>
<dbReference type="Proteomes" id="UP000467841">
    <property type="component" value="Unassembled WGS sequence"/>
</dbReference>
<feature type="region of interest" description="Disordered" evidence="1">
    <location>
        <begin position="253"/>
        <end position="283"/>
    </location>
</feature>
<evidence type="ECO:0000256" key="2">
    <source>
        <dbReference type="SAM" id="SignalP"/>
    </source>
</evidence>
<dbReference type="OrthoDB" id="1110491at2759"/>
<comment type="caution">
    <text evidence="3">The sequence shown here is derived from an EMBL/GenBank/DDBJ whole genome shotgun (WGS) entry which is preliminary data.</text>
</comment>
<feature type="signal peptide" evidence="2">
    <location>
        <begin position="1"/>
        <end position="21"/>
    </location>
</feature>
<dbReference type="EMBL" id="CACVBM020000677">
    <property type="protein sequence ID" value="CAA7022318.1"/>
    <property type="molecule type" value="Genomic_DNA"/>
</dbReference>
<evidence type="ECO:0000256" key="1">
    <source>
        <dbReference type="SAM" id="MobiDB-lite"/>
    </source>
</evidence>
<accession>A0A6D2I6I4</accession>
<sequence length="376" mass="40950">MATMTLVANFATTLAIEIVAAEAPGVQIDQPEVHAPTVAIHTSPPVLLDPYQPVAASSSCLLSQGHKEVIHKFRRDLSGIGIELPTMDSMSEAFDQMQMVKDVIANSDKVSEVLQESTHQFNLLTSPTFLPKVKDQGKFTLPCTLGHLEIDNELVDSGASINLISLSMAEKLGIAGALQRPTTSIIFGDATTKSPLGVFKNYHLKIGECIIQTDLTVMKMEEEKDLPLLLGTFSYANLSSKSHGVTKVVKERVGKEPRVGKDKDERGPRIEKPRLERARVEKPLSDRPRAERLVQAPCVLDEESLQALFDEPLGRALQEGEDAASKERPGDKRKDPPAQAPSVKPSQLTMTLFPTKTVQGPNQAKGASVSSPHYHP</sequence>
<feature type="compositionally biased region" description="Basic and acidic residues" evidence="1">
    <location>
        <begin position="323"/>
        <end position="336"/>
    </location>
</feature>
<dbReference type="CDD" id="cd00303">
    <property type="entry name" value="retropepsin_like"/>
    <property type="match status" value="1"/>
</dbReference>